<evidence type="ECO:0000313" key="2">
    <source>
        <dbReference type="Proteomes" id="UP000887565"/>
    </source>
</evidence>
<reference evidence="3" key="1">
    <citation type="submission" date="2022-11" db="UniProtKB">
        <authorList>
            <consortium name="WormBaseParasite"/>
        </authorList>
    </citation>
    <scope>IDENTIFICATION</scope>
</reference>
<name>A0A915L9C2_ROMCU</name>
<protein>
    <submittedName>
        <fullName evidence="3">Uncharacterized protein</fullName>
    </submittedName>
</protein>
<organism evidence="2 3">
    <name type="scientific">Romanomermis culicivorax</name>
    <name type="common">Nematode worm</name>
    <dbReference type="NCBI Taxonomy" id="13658"/>
    <lineage>
        <taxon>Eukaryota</taxon>
        <taxon>Metazoa</taxon>
        <taxon>Ecdysozoa</taxon>
        <taxon>Nematoda</taxon>
        <taxon>Enoplea</taxon>
        <taxon>Dorylaimia</taxon>
        <taxon>Mermithida</taxon>
        <taxon>Mermithoidea</taxon>
        <taxon>Mermithidae</taxon>
        <taxon>Romanomermis</taxon>
    </lineage>
</organism>
<feature type="region of interest" description="Disordered" evidence="1">
    <location>
        <begin position="60"/>
        <end position="81"/>
    </location>
</feature>
<proteinExistence type="predicted"/>
<dbReference type="AlphaFoldDB" id="A0A915L9C2"/>
<evidence type="ECO:0000256" key="1">
    <source>
        <dbReference type="SAM" id="MobiDB-lite"/>
    </source>
</evidence>
<accession>A0A915L9C2</accession>
<dbReference type="WBParaSite" id="nRc.2.0.1.t47427-RA">
    <property type="protein sequence ID" value="nRc.2.0.1.t47427-RA"/>
    <property type="gene ID" value="nRc.2.0.1.g47427"/>
</dbReference>
<keyword evidence="2" id="KW-1185">Reference proteome</keyword>
<evidence type="ECO:0000313" key="3">
    <source>
        <dbReference type="WBParaSite" id="nRc.2.0.1.t47427-RA"/>
    </source>
</evidence>
<sequence length="176" mass="19973">MMRIKCTSAMEENEQIIVEQIVTVDECLRTLNPMDYNEEITATTYKPEIYDFVPDKRKKTTKAPELHAPNRLSTPRGETSKKSHKQIDKFNAIVRQPARKDVFMLVLEAESNIQFALIKSSMSKWHTKPGASFHGSSIHFNAPHIPYSGPYQSSIAQSPVYHNQIGHSSMNHGSQT</sequence>
<dbReference type="Proteomes" id="UP000887565">
    <property type="component" value="Unplaced"/>
</dbReference>